<dbReference type="GO" id="GO:0016538">
    <property type="term" value="F:cyclin-dependent protein serine/threonine kinase regulator activity"/>
    <property type="evidence" value="ECO:0007669"/>
    <property type="project" value="TreeGrafter"/>
</dbReference>
<proteinExistence type="predicted"/>
<evidence type="ECO:0000313" key="3">
    <source>
        <dbReference type="EMBL" id="CAH7676335.1"/>
    </source>
</evidence>
<sequence>MSYASSSSVSSSRYASPPSSKKRDPYYGYGPISAVANNVLLQLYPPTGEAVDPTPINYPGTPLPRLIEFIAYALYRTRLPDSIVYSALLLLTRLKEMYPTARGTTSSPHRLFLSGLMLASKMSMDDTYSNKSWVIVGQNIFTLAEVNRMERELFGFLNMSCHITKDELLSWCQEWCDDPEAYGELEDYENDEEIEREDEEDNENCVMSNAYEEDENYDEEDEDEEDVNGIREAPSIAVDVGPSSAQSTPPNQFESSSNTPTSSTTTTATTCSPPHTPEILVHPKHQPSSPAYTCNGTAWEAERS</sequence>
<dbReference type="EMBL" id="CALTRL010002646">
    <property type="protein sequence ID" value="CAH7676335.1"/>
    <property type="molecule type" value="Genomic_DNA"/>
</dbReference>
<gene>
    <name evidence="3" type="ORF">PPACK8108_LOCUS11455</name>
</gene>
<dbReference type="InterPro" id="IPR013922">
    <property type="entry name" value="Cyclin_PHO80-like"/>
</dbReference>
<feature type="compositionally biased region" description="Acidic residues" evidence="1">
    <location>
        <begin position="187"/>
        <end position="203"/>
    </location>
</feature>
<dbReference type="GO" id="GO:0019901">
    <property type="term" value="F:protein kinase binding"/>
    <property type="evidence" value="ECO:0007669"/>
    <property type="project" value="InterPro"/>
</dbReference>
<feature type="compositionally biased region" description="Polar residues" evidence="1">
    <location>
        <begin position="286"/>
        <end position="296"/>
    </location>
</feature>
<keyword evidence="4" id="KW-1185">Reference proteome</keyword>
<feature type="region of interest" description="Disordered" evidence="1">
    <location>
        <begin position="187"/>
        <end position="304"/>
    </location>
</feature>
<dbReference type="InterPro" id="IPR036915">
    <property type="entry name" value="Cyclin-like_sf"/>
</dbReference>
<feature type="domain" description="Cyclin N-terminal" evidence="2">
    <location>
        <begin position="65"/>
        <end position="159"/>
    </location>
</feature>
<evidence type="ECO:0000313" key="4">
    <source>
        <dbReference type="Proteomes" id="UP001153365"/>
    </source>
</evidence>
<dbReference type="CDD" id="cd20557">
    <property type="entry name" value="CYCLIN_ScPCL1-like"/>
    <property type="match status" value="1"/>
</dbReference>
<dbReference type="GO" id="GO:0000307">
    <property type="term" value="C:cyclin-dependent protein kinase holoenzyme complex"/>
    <property type="evidence" value="ECO:0007669"/>
    <property type="project" value="TreeGrafter"/>
</dbReference>
<evidence type="ECO:0000256" key="1">
    <source>
        <dbReference type="SAM" id="MobiDB-lite"/>
    </source>
</evidence>
<evidence type="ECO:0000259" key="2">
    <source>
        <dbReference type="Pfam" id="PF00134"/>
    </source>
</evidence>
<dbReference type="AlphaFoldDB" id="A0AAV0B083"/>
<organism evidence="3 4">
    <name type="scientific">Phakopsora pachyrhizi</name>
    <name type="common">Asian soybean rust disease fungus</name>
    <dbReference type="NCBI Taxonomy" id="170000"/>
    <lineage>
        <taxon>Eukaryota</taxon>
        <taxon>Fungi</taxon>
        <taxon>Dikarya</taxon>
        <taxon>Basidiomycota</taxon>
        <taxon>Pucciniomycotina</taxon>
        <taxon>Pucciniomycetes</taxon>
        <taxon>Pucciniales</taxon>
        <taxon>Phakopsoraceae</taxon>
        <taxon>Phakopsora</taxon>
    </lineage>
</organism>
<dbReference type="GO" id="GO:0005634">
    <property type="term" value="C:nucleus"/>
    <property type="evidence" value="ECO:0007669"/>
    <property type="project" value="TreeGrafter"/>
</dbReference>
<dbReference type="PANTHER" id="PTHR15615:SF108">
    <property type="entry name" value="PROTEIN CNPPD1"/>
    <property type="match status" value="1"/>
</dbReference>
<comment type="caution">
    <text evidence="3">The sequence shown here is derived from an EMBL/GenBank/DDBJ whole genome shotgun (WGS) entry which is preliminary data.</text>
</comment>
<name>A0AAV0B083_PHAPC</name>
<dbReference type="Gene3D" id="1.10.472.10">
    <property type="entry name" value="Cyclin-like"/>
    <property type="match status" value="1"/>
</dbReference>
<accession>A0AAV0B083</accession>
<dbReference type="PANTHER" id="PTHR15615">
    <property type="match status" value="1"/>
</dbReference>
<reference evidence="3" key="1">
    <citation type="submission" date="2022-06" db="EMBL/GenBank/DDBJ databases">
        <authorList>
            <consortium name="SYNGENTA / RWTH Aachen University"/>
        </authorList>
    </citation>
    <scope>NUCLEOTIDE SEQUENCE</scope>
</reference>
<feature type="compositionally biased region" description="Low complexity" evidence="1">
    <location>
        <begin position="255"/>
        <end position="273"/>
    </location>
</feature>
<feature type="compositionally biased region" description="Polar residues" evidence="1">
    <location>
        <begin position="243"/>
        <end position="254"/>
    </location>
</feature>
<dbReference type="InterPro" id="IPR006671">
    <property type="entry name" value="Cyclin_N"/>
</dbReference>
<feature type="compositionally biased region" description="Low complexity" evidence="1">
    <location>
        <begin position="1"/>
        <end position="19"/>
    </location>
</feature>
<feature type="region of interest" description="Disordered" evidence="1">
    <location>
        <begin position="1"/>
        <end position="23"/>
    </location>
</feature>
<protein>
    <submittedName>
        <fullName evidence="3">Expressed protein</fullName>
    </submittedName>
</protein>
<dbReference type="Proteomes" id="UP001153365">
    <property type="component" value="Unassembled WGS sequence"/>
</dbReference>
<dbReference type="Pfam" id="PF00134">
    <property type="entry name" value="Cyclin_N"/>
    <property type="match status" value="1"/>
</dbReference>
<feature type="compositionally biased region" description="Acidic residues" evidence="1">
    <location>
        <begin position="211"/>
        <end position="227"/>
    </location>
</feature>
<dbReference type="SUPFAM" id="SSF47954">
    <property type="entry name" value="Cyclin-like"/>
    <property type="match status" value="1"/>
</dbReference>